<feature type="domain" description="Fe/B12 periplasmic-binding" evidence="2">
    <location>
        <begin position="90"/>
        <end position="381"/>
    </location>
</feature>
<dbReference type="Pfam" id="PF01497">
    <property type="entry name" value="Peripla_BP_2"/>
    <property type="match status" value="1"/>
</dbReference>
<evidence type="ECO:0000313" key="3">
    <source>
        <dbReference type="EMBL" id="ATL71977.1"/>
    </source>
</evidence>
<proteinExistence type="inferred from homology"/>
<dbReference type="PANTHER" id="PTHR30535">
    <property type="entry name" value="VITAMIN B12-BINDING PROTEIN"/>
    <property type="match status" value="1"/>
</dbReference>
<gene>
    <name evidence="3" type="ORF">CRH09_21090</name>
</gene>
<reference evidence="3 4" key="1">
    <citation type="submission" date="2017-10" db="EMBL/GenBank/DDBJ databases">
        <title>Comparative genomics between pathogenic Norcardia.</title>
        <authorList>
            <person name="Zeng L."/>
        </authorList>
    </citation>
    <scope>NUCLEOTIDE SEQUENCE [LARGE SCALE GENOMIC DNA]</scope>
    <source>
        <strain evidence="3 4">NC_YFY_NT001</strain>
    </source>
</reference>
<dbReference type="SUPFAM" id="SSF53807">
    <property type="entry name" value="Helical backbone' metal receptor"/>
    <property type="match status" value="1"/>
</dbReference>
<evidence type="ECO:0000313" key="4">
    <source>
        <dbReference type="Proteomes" id="UP000221961"/>
    </source>
</evidence>
<name>A0A291RXD5_9NOCA</name>
<protein>
    <submittedName>
        <fullName evidence="3">ABC transporter iron(III)/siderophore-binding protein</fullName>
    </submittedName>
</protein>
<evidence type="ECO:0000259" key="2">
    <source>
        <dbReference type="PROSITE" id="PS50983"/>
    </source>
</evidence>
<accession>A0A291RXD5</accession>
<dbReference type="AlphaFoldDB" id="A0A291RXD5"/>
<dbReference type="InterPro" id="IPR002491">
    <property type="entry name" value="ABC_transptr_periplasmic_BD"/>
</dbReference>
<dbReference type="PANTHER" id="PTHR30535:SF34">
    <property type="entry name" value="MOLYBDATE-BINDING PROTEIN MOLA"/>
    <property type="match status" value="1"/>
</dbReference>
<comment type="similarity">
    <text evidence="1">Belongs to the bacterial solute-binding protein 8 family.</text>
</comment>
<dbReference type="PROSITE" id="PS50983">
    <property type="entry name" value="FE_B12_PBP"/>
    <property type="match status" value="1"/>
</dbReference>
<evidence type="ECO:0000256" key="1">
    <source>
        <dbReference type="ARBA" id="ARBA00008814"/>
    </source>
</evidence>
<organism evidence="3 4">
    <name type="scientific">Nocardia terpenica</name>
    <dbReference type="NCBI Taxonomy" id="455432"/>
    <lineage>
        <taxon>Bacteria</taxon>
        <taxon>Bacillati</taxon>
        <taxon>Actinomycetota</taxon>
        <taxon>Actinomycetes</taxon>
        <taxon>Mycobacteriales</taxon>
        <taxon>Nocardiaceae</taxon>
        <taxon>Nocardia</taxon>
    </lineage>
</organism>
<dbReference type="KEGG" id="ntp:CRH09_21090"/>
<sequence>MPHTRNRPARGLDCVYVNFVSRTRTRAGLAAMLAAAMLLAVLAGCGRSGTDAGTAAAPAPATAAPTRYPLTVENCGHTLTFQRPPSRVVILNGASVAEVESFLTLGIGDRIIANSQSYGLSDDPAMAAKVAAVPTGGLRVGEGSEFTREQILALHPDLVVATWGGAFADRTGPISREALAAAGIPAFVTPANCALGDPAASQAQRQAMAKQSVESSFELLLSLGRIFDVQQRAADYVNAQRARLAEIEHRVGTRSRPNVLLVYPGMSAMNSNGLPAVFGGGIYDDIITRAGGRNPFGGRTSDELAQINAEALAAAPVDLVVIGRYRGDENADRMAADLFAKFPGWAAARGKRYISLSDSPYLGPLNAVAVGKIADALAAGS</sequence>
<dbReference type="Gene3D" id="3.40.50.1980">
    <property type="entry name" value="Nitrogenase molybdenum iron protein domain"/>
    <property type="match status" value="2"/>
</dbReference>
<dbReference type="EMBL" id="CP023778">
    <property type="protein sequence ID" value="ATL71977.1"/>
    <property type="molecule type" value="Genomic_DNA"/>
</dbReference>
<dbReference type="InterPro" id="IPR050902">
    <property type="entry name" value="ABC_Transporter_SBP"/>
</dbReference>
<dbReference type="Proteomes" id="UP000221961">
    <property type="component" value="Chromosome"/>
</dbReference>